<dbReference type="PROSITE" id="PS00855">
    <property type="entry name" value="SPASE_II"/>
    <property type="match status" value="1"/>
</dbReference>
<keyword evidence="4 9" id="KW-0812">Transmembrane</keyword>
<feature type="transmembrane region" description="Helical" evidence="9">
    <location>
        <begin position="67"/>
        <end position="87"/>
    </location>
</feature>
<comment type="caution">
    <text evidence="13">The sequence shown here is derived from an EMBL/GenBank/DDBJ whole genome shotgun (WGS) entry which is preliminary data.</text>
</comment>
<dbReference type="RefSeq" id="WP_345104646.1">
    <property type="nucleotide sequence ID" value="NZ_BAABCV010000008.1"/>
</dbReference>
<feature type="chain" id="PRO_5046847933" description="Lipoprotein signal peptidase" evidence="12">
    <location>
        <begin position="21"/>
        <end position="172"/>
    </location>
</feature>
<comment type="catalytic activity">
    <reaction evidence="9 10">
        <text>Release of signal peptides from bacterial membrane prolipoproteins. Hydrolyzes -Xaa-Yaa-Zaa-|-(S,diacylglyceryl)Cys-, in which Xaa is hydrophobic (preferably Leu), and Yaa (Ala or Ser) and Zaa (Gly or Ala) have small, neutral side chains.</text>
        <dbReference type="EC" id="3.4.23.36"/>
    </reaction>
</comment>
<dbReference type="InterPro" id="IPR001872">
    <property type="entry name" value="Peptidase_A8"/>
</dbReference>
<comment type="caution">
    <text evidence="9">Lacks conserved residue(s) required for the propagation of feature annotation.</text>
</comment>
<feature type="signal peptide" evidence="12">
    <location>
        <begin position="1"/>
        <end position="20"/>
    </location>
</feature>
<keyword evidence="7 9" id="KW-1133">Transmembrane helix</keyword>
<dbReference type="Pfam" id="PF01252">
    <property type="entry name" value="Peptidase_A8"/>
    <property type="match status" value="1"/>
</dbReference>
<keyword evidence="2 9" id="KW-1003">Cell membrane</keyword>
<evidence type="ECO:0000256" key="12">
    <source>
        <dbReference type="SAM" id="SignalP"/>
    </source>
</evidence>
<comment type="similarity">
    <text evidence="1 9 11">Belongs to the peptidase A8 family.</text>
</comment>
<keyword evidence="6 9" id="KW-0378">Hydrolase</keyword>
<evidence type="ECO:0000256" key="7">
    <source>
        <dbReference type="ARBA" id="ARBA00022989"/>
    </source>
</evidence>
<comment type="pathway">
    <text evidence="9">Protein modification; lipoprotein biosynthesis (signal peptide cleavage).</text>
</comment>
<feature type="active site" evidence="9">
    <location>
        <position position="143"/>
    </location>
</feature>
<dbReference type="EMBL" id="BAABCV010000008">
    <property type="protein sequence ID" value="GAA4099071.1"/>
    <property type="molecule type" value="Genomic_DNA"/>
</dbReference>
<evidence type="ECO:0000256" key="1">
    <source>
        <dbReference type="ARBA" id="ARBA00006139"/>
    </source>
</evidence>
<evidence type="ECO:0000256" key="8">
    <source>
        <dbReference type="ARBA" id="ARBA00023136"/>
    </source>
</evidence>
<evidence type="ECO:0000256" key="4">
    <source>
        <dbReference type="ARBA" id="ARBA00022692"/>
    </source>
</evidence>
<evidence type="ECO:0000256" key="3">
    <source>
        <dbReference type="ARBA" id="ARBA00022670"/>
    </source>
</evidence>
<evidence type="ECO:0000313" key="13">
    <source>
        <dbReference type="EMBL" id="GAA4099071.1"/>
    </source>
</evidence>
<dbReference type="NCBIfam" id="TIGR00077">
    <property type="entry name" value="lspA"/>
    <property type="match status" value="1"/>
</dbReference>
<accession>A0ABP7WXI3</accession>
<dbReference type="PANTHER" id="PTHR33695:SF1">
    <property type="entry name" value="LIPOPROTEIN SIGNAL PEPTIDASE"/>
    <property type="match status" value="1"/>
</dbReference>
<dbReference type="Proteomes" id="UP001500841">
    <property type="component" value="Unassembled WGS sequence"/>
</dbReference>
<dbReference type="PRINTS" id="PR00781">
    <property type="entry name" value="LIPOSIGPTASE"/>
</dbReference>
<keyword evidence="8 9" id="KW-0472">Membrane</keyword>
<keyword evidence="14" id="KW-1185">Reference proteome</keyword>
<feature type="active site" evidence="9">
    <location>
        <position position="125"/>
    </location>
</feature>
<name>A0ABP7WXI3_9SPHI</name>
<evidence type="ECO:0000313" key="14">
    <source>
        <dbReference type="Proteomes" id="UP001500841"/>
    </source>
</evidence>
<keyword evidence="3 9" id="KW-0645">Protease</keyword>
<feature type="transmembrane region" description="Helical" evidence="9">
    <location>
        <begin position="99"/>
        <end position="118"/>
    </location>
</feature>
<reference evidence="14" key="1">
    <citation type="journal article" date="2019" name="Int. J. Syst. Evol. Microbiol.">
        <title>The Global Catalogue of Microorganisms (GCM) 10K type strain sequencing project: providing services to taxonomists for standard genome sequencing and annotation.</title>
        <authorList>
            <consortium name="The Broad Institute Genomics Platform"/>
            <consortium name="The Broad Institute Genome Sequencing Center for Infectious Disease"/>
            <person name="Wu L."/>
            <person name="Ma J."/>
        </authorList>
    </citation>
    <scope>NUCLEOTIDE SEQUENCE [LARGE SCALE GENOMIC DNA]</scope>
    <source>
        <strain evidence="14">JCM 17085</strain>
    </source>
</reference>
<protein>
    <recommendedName>
        <fullName evidence="9">Lipoprotein signal peptidase</fullName>
        <ecNumber evidence="9">3.4.23.36</ecNumber>
    </recommendedName>
    <alternativeName>
        <fullName evidence="9">Prolipoprotein signal peptidase</fullName>
    </alternativeName>
    <alternativeName>
        <fullName evidence="9">Signal peptidase II</fullName>
        <shortName evidence="9">SPase II</shortName>
    </alternativeName>
</protein>
<evidence type="ECO:0000256" key="6">
    <source>
        <dbReference type="ARBA" id="ARBA00022801"/>
    </source>
</evidence>
<sequence>MSTRLKVCLFCLICVAFIGADRWTKQLAKEHLMYSQPKSYFHDTFILEYVENTGAALSFGDSLPQPFSFWLLSILPLGVIIMLFVYVMRQLNDFSMFKLFCFAMIIAGGLGNIIDRIIYDRHVTDFMNMGIGSLRTGIFNVADVCITAGVIGLFLVYLNTSKGLLRPDRADH</sequence>
<keyword evidence="12" id="KW-0732">Signal</keyword>
<dbReference type="HAMAP" id="MF_00161">
    <property type="entry name" value="LspA"/>
    <property type="match status" value="1"/>
</dbReference>
<dbReference type="PANTHER" id="PTHR33695">
    <property type="entry name" value="LIPOPROTEIN SIGNAL PEPTIDASE"/>
    <property type="match status" value="1"/>
</dbReference>
<evidence type="ECO:0000256" key="2">
    <source>
        <dbReference type="ARBA" id="ARBA00022475"/>
    </source>
</evidence>
<gene>
    <name evidence="9 13" type="primary">lspA</name>
    <name evidence="13" type="ORF">GCM10022392_23950</name>
</gene>
<organism evidence="13 14">
    <name type="scientific">Mucilaginibacter panaciglaebae</name>
    <dbReference type="NCBI Taxonomy" id="502331"/>
    <lineage>
        <taxon>Bacteria</taxon>
        <taxon>Pseudomonadati</taxon>
        <taxon>Bacteroidota</taxon>
        <taxon>Sphingobacteriia</taxon>
        <taxon>Sphingobacteriales</taxon>
        <taxon>Sphingobacteriaceae</taxon>
        <taxon>Mucilaginibacter</taxon>
    </lineage>
</organism>
<evidence type="ECO:0000256" key="10">
    <source>
        <dbReference type="RuleBase" id="RU000594"/>
    </source>
</evidence>
<evidence type="ECO:0000256" key="5">
    <source>
        <dbReference type="ARBA" id="ARBA00022750"/>
    </source>
</evidence>
<dbReference type="EC" id="3.4.23.36" evidence="9"/>
<comment type="function">
    <text evidence="9 10">This protein specifically catalyzes the removal of signal peptides from prolipoproteins.</text>
</comment>
<evidence type="ECO:0000256" key="9">
    <source>
        <dbReference type="HAMAP-Rule" id="MF_00161"/>
    </source>
</evidence>
<feature type="transmembrane region" description="Helical" evidence="9">
    <location>
        <begin position="138"/>
        <end position="158"/>
    </location>
</feature>
<keyword evidence="5 9" id="KW-0064">Aspartyl protease</keyword>
<evidence type="ECO:0000256" key="11">
    <source>
        <dbReference type="RuleBase" id="RU004181"/>
    </source>
</evidence>
<comment type="subcellular location">
    <subcellularLocation>
        <location evidence="9">Cell membrane</location>
        <topology evidence="9">Multi-pass membrane protein</topology>
    </subcellularLocation>
</comment>
<proteinExistence type="inferred from homology"/>